<evidence type="ECO:0000256" key="2">
    <source>
        <dbReference type="ARBA" id="ARBA00023445"/>
    </source>
</evidence>
<proteinExistence type="inferred from homology"/>
<accession>A0AAN6MVM7</accession>
<dbReference type="PANTHER" id="PTHR10366">
    <property type="entry name" value="NAD DEPENDENT EPIMERASE/DEHYDRATASE"/>
    <property type="match status" value="1"/>
</dbReference>
<dbReference type="Pfam" id="PF01370">
    <property type="entry name" value="Epimerase"/>
    <property type="match status" value="1"/>
</dbReference>
<comment type="caution">
    <text evidence="4">The sequence shown here is derived from an EMBL/GenBank/DDBJ whole genome shotgun (WGS) entry which is preliminary data.</text>
</comment>
<dbReference type="InterPro" id="IPR001509">
    <property type="entry name" value="Epimerase_deHydtase"/>
</dbReference>
<evidence type="ECO:0000259" key="3">
    <source>
        <dbReference type="Pfam" id="PF01370"/>
    </source>
</evidence>
<evidence type="ECO:0000313" key="4">
    <source>
        <dbReference type="EMBL" id="KAK3933686.1"/>
    </source>
</evidence>
<protein>
    <recommendedName>
        <fullName evidence="3">NAD-dependent epimerase/dehydratase domain-containing protein</fullName>
    </recommendedName>
</protein>
<dbReference type="InterPro" id="IPR050425">
    <property type="entry name" value="NAD(P)_dehydrat-like"/>
</dbReference>
<dbReference type="InterPro" id="IPR036291">
    <property type="entry name" value="NAD(P)-bd_dom_sf"/>
</dbReference>
<comment type="similarity">
    <text evidence="2">Belongs to the NAD(P)-dependent epimerase/dehydratase family. Dihydroflavonol-4-reductase subfamily.</text>
</comment>
<keyword evidence="5" id="KW-1185">Reference proteome</keyword>
<dbReference type="Proteomes" id="UP001303473">
    <property type="component" value="Unassembled WGS sequence"/>
</dbReference>
<reference evidence="5" key="1">
    <citation type="journal article" date="2023" name="Mol. Phylogenet. Evol.">
        <title>Genome-scale phylogeny and comparative genomics of the fungal order Sordariales.</title>
        <authorList>
            <person name="Hensen N."/>
            <person name="Bonometti L."/>
            <person name="Westerberg I."/>
            <person name="Brannstrom I.O."/>
            <person name="Guillou S."/>
            <person name="Cros-Aarteil S."/>
            <person name="Calhoun S."/>
            <person name="Haridas S."/>
            <person name="Kuo A."/>
            <person name="Mondo S."/>
            <person name="Pangilinan J."/>
            <person name="Riley R."/>
            <person name="LaButti K."/>
            <person name="Andreopoulos B."/>
            <person name="Lipzen A."/>
            <person name="Chen C."/>
            <person name="Yan M."/>
            <person name="Daum C."/>
            <person name="Ng V."/>
            <person name="Clum A."/>
            <person name="Steindorff A."/>
            <person name="Ohm R.A."/>
            <person name="Martin F."/>
            <person name="Silar P."/>
            <person name="Natvig D.O."/>
            <person name="Lalanne C."/>
            <person name="Gautier V."/>
            <person name="Ament-Velasquez S.L."/>
            <person name="Kruys A."/>
            <person name="Hutchinson M.I."/>
            <person name="Powell A.J."/>
            <person name="Barry K."/>
            <person name="Miller A.N."/>
            <person name="Grigoriev I.V."/>
            <person name="Debuchy R."/>
            <person name="Gladieux P."/>
            <person name="Hiltunen Thoren M."/>
            <person name="Johannesson H."/>
        </authorList>
    </citation>
    <scope>NUCLEOTIDE SEQUENCE [LARGE SCALE GENOMIC DNA]</scope>
    <source>
        <strain evidence="5">CBS 340.73</strain>
    </source>
</reference>
<dbReference type="SUPFAM" id="SSF51735">
    <property type="entry name" value="NAD(P)-binding Rossmann-fold domains"/>
    <property type="match status" value="1"/>
</dbReference>
<dbReference type="EMBL" id="MU854092">
    <property type="protein sequence ID" value="KAK3933686.1"/>
    <property type="molecule type" value="Genomic_DNA"/>
</dbReference>
<evidence type="ECO:0000313" key="5">
    <source>
        <dbReference type="Proteomes" id="UP001303473"/>
    </source>
</evidence>
<name>A0AAN6MVM7_9PEZI</name>
<organism evidence="4 5">
    <name type="scientific">Diplogelasinospora grovesii</name>
    <dbReference type="NCBI Taxonomy" id="303347"/>
    <lineage>
        <taxon>Eukaryota</taxon>
        <taxon>Fungi</taxon>
        <taxon>Dikarya</taxon>
        <taxon>Ascomycota</taxon>
        <taxon>Pezizomycotina</taxon>
        <taxon>Sordariomycetes</taxon>
        <taxon>Sordariomycetidae</taxon>
        <taxon>Sordariales</taxon>
        <taxon>Diplogelasinosporaceae</taxon>
        <taxon>Diplogelasinospora</taxon>
    </lineage>
</organism>
<gene>
    <name evidence="4" type="ORF">QBC46DRAFT_462956</name>
</gene>
<keyword evidence="1" id="KW-0560">Oxidoreductase</keyword>
<dbReference type="GO" id="GO:0016616">
    <property type="term" value="F:oxidoreductase activity, acting on the CH-OH group of donors, NAD or NADP as acceptor"/>
    <property type="evidence" value="ECO:0007669"/>
    <property type="project" value="TreeGrafter"/>
</dbReference>
<sequence length="363" mass="38543">MTQPSTIFITGGTGFIGAHVVAQTLKAGHRALLSVRREAQIPQLRSRLAAAGVSPELELEHPSQLSFAILPDITDQDSLRSALLSNPHHPVDFVFHIASPMPGKGTDFSTDYARPAVAGTTALLAAAASIPSIKRVIIVSSALALMPLGGLSTPGLRVTEGANPSLSVPAIDDDEGWDGIFRPLGDGAHGAKYSASKILAHRATLTWAQEHKPKFKLVTLHPAFVLGRDLAQAADKEQGMATVNGGFVASLKAAEKKPHIPSSFVDVRDVALAHLRSIDAKLGEEGGGVTEYLLESKPGVTWKDVVGFVKDKYPQVDVKLTGPFDEPFSSDTSRAEKDLGIKWHGMQEIVGSVLDQQIALGKL</sequence>
<dbReference type="PANTHER" id="PTHR10366:SF812">
    <property type="entry name" value="VPS9 DOMAIN-CONTAINING PROTEIN"/>
    <property type="match status" value="1"/>
</dbReference>
<evidence type="ECO:0000256" key="1">
    <source>
        <dbReference type="ARBA" id="ARBA00023002"/>
    </source>
</evidence>
<dbReference type="Gene3D" id="3.40.50.720">
    <property type="entry name" value="NAD(P)-binding Rossmann-like Domain"/>
    <property type="match status" value="1"/>
</dbReference>
<feature type="domain" description="NAD-dependent epimerase/dehydratase" evidence="3">
    <location>
        <begin position="7"/>
        <end position="142"/>
    </location>
</feature>
<dbReference type="AlphaFoldDB" id="A0AAN6MVM7"/>